<keyword evidence="2" id="KW-0732">Signal</keyword>
<comment type="similarity">
    <text evidence="1">Belongs to the UPF0065 (bug) family.</text>
</comment>
<proteinExistence type="inferred from homology"/>
<dbReference type="Gene3D" id="3.40.190.10">
    <property type="entry name" value="Periplasmic binding protein-like II"/>
    <property type="match status" value="1"/>
</dbReference>
<dbReference type="Proteomes" id="UP000029995">
    <property type="component" value="Unassembled WGS sequence"/>
</dbReference>
<evidence type="ECO:0000256" key="1">
    <source>
        <dbReference type="ARBA" id="ARBA00006987"/>
    </source>
</evidence>
<dbReference type="EMBL" id="JANX01000209">
    <property type="protein sequence ID" value="KGM33224.1"/>
    <property type="molecule type" value="Genomic_DNA"/>
</dbReference>
<dbReference type="InterPro" id="IPR042100">
    <property type="entry name" value="Bug_dom1"/>
</dbReference>
<dbReference type="OrthoDB" id="7250553at2"/>
<dbReference type="RefSeq" id="WP_034839857.1">
    <property type="nucleotide sequence ID" value="NZ_JANX01000209.1"/>
</dbReference>
<protein>
    <recommendedName>
        <fullName evidence="5">Protein in the TAR-I ttuE-ttuC' intergenic region</fullName>
    </recommendedName>
</protein>
<dbReference type="PIRSF" id="PIRSF017082">
    <property type="entry name" value="YflP"/>
    <property type="match status" value="1"/>
</dbReference>
<name>A0A0A0D543_9PROT</name>
<dbReference type="PANTHER" id="PTHR42928:SF5">
    <property type="entry name" value="BLR1237 PROTEIN"/>
    <property type="match status" value="1"/>
</dbReference>
<dbReference type="SUPFAM" id="SSF53850">
    <property type="entry name" value="Periplasmic binding protein-like II"/>
    <property type="match status" value="1"/>
</dbReference>
<evidence type="ECO:0000313" key="4">
    <source>
        <dbReference type="Proteomes" id="UP000029995"/>
    </source>
</evidence>
<accession>A0A0A0D543</accession>
<dbReference type="PANTHER" id="PTHR42928">
    <property type="entry name" value="TRICARBOXYLATE-BINDING PROTEIN"/>
    <property type="match status" value="1"/>
</dbReference>
<dbReference type="AlphaFoldDB" id="A0A0A0D543"/>
<gene>
    <name evidence="3" type="ORF">P409_16985</name>
</gene>
<comment type="caution">
    <text evidence="3">The sequence shown here is derived from an EMBL/GenBank/DDBJ whole genome shotgun (WGS) entry which is preliminary data.</text>
</comment>
<evidence type="ECO:0000256" key="2">
    <source>
        <dbReference type="SAM" id="SignalP"/>
    </source>
</evidence>
<feature type="chain" id="PRO_5001960459" description="Protein in the TAR-I ttuE-ttuC' intergenic region" evidence="2">
    <location>
        <begin position="21"/>
        <end position="327"/>
    </location>
</feature>
<organism evidence="3 4">
    <name type="scientific">Inquilinus limosus MP06</name>
    <dbReference type="NCBI Taxonomy" id="1398085"/>
    <lineage>
        <taxon>Bacteria</taxon>
        <taxon>Pseudomonadati</taxon>
        <taxon>Pseudomonadota</taxon>
        <taxon>Alphaproteobacteria</taxon>
        <taxon>Rhodospirillales</taxon>
        <taxon>Rhodospirillaceae</taxon>
        <taxon>Inquilinus</taxon>
    </lineage>
</organism>
<dbReference type="Gene3D" id="3.40.190.150">
    <property type="entry name" value="Bordetella uptake gene, domain 1"/>
    <property type="match status" value="1"/>
</dbReference>
<evidence type="ECO:0008006" key="5">
    <source>
        <dbReference type="Google" id="ProtNLM"/>
    </source>
</evidence>
<evidence type="ECO:0000313" key="3">
    <source>
        <dbReference type="EMBL" id="KGM33224.1"/>
    </source>
</evidence>
<feature type="signal peptide" evidence="2">
    <location>
        <begin position="1"/>
        <end position="20"/>
    </location>
</feature>
<dbReference type="Pfam" id="PF03401">
    <property type="entry name" value="TctC"/>
    <property type="match status" value="1"/>
</dbReference>
<dbReference type="InterPro" id="IPR005064">
    <property type="entry name" value="BUG"/>
</dbReference>
<sequence>MSFSRRIGLGLLAATAFAFALPTAAQDYPNRVITMVVPFAAGGPTDTVARLIAEPMSKTLGQQVIVENVGGAGGTIGAGRVAKADPDGYTLLLHHIGQATSATLYRNLDYKPGEAFAGIGLVTDVPMTFVARGDFEAKSMQELVEYAKSHKDDVTIANAGVGSASHLCGMLFMEAIGTQLTTVAYKGTGPAMNDLLGGVFDFMCDQTTNTTSQIKGGKIKVYAVTSEKRVPSLPDVPTTTEAGLPNFRIGIWHGLYAPKGTPQPVVAKLEAALQAALKDPNVVARFADLGTEPVALEQATPAALDAYLKAEIAKWQPVITAAGVYAD</sequence>
<reference evidence="3 4" key="1">
    <citation type="submission" date="2014-01" db="EMBL/GenBank/DDBJ databases">
        <title>Genome sequence determination for a cystic fibrosis isolate, Inquilinus limosus.</title>
        <authorList>
            <person name="Pino M."/>
            <person name="Di Conza J."/>
            <person name="Gutkind G."/>
        </authorList>
    </citation>
    <scope>NUCLEOTIDE SEQUENCE [LARGE SCALE GENOMIC DNA]</scope>
    <source>
        <strain evidence="3 4">MP06</strain>
    </source>
</reference>